<keyword evidence="2" id="KW-0472">Membrane</keyword>
<reference evidence="5" key="1">
    <citation type="submission" date="2010-07" db="EMBL/GenBank/DDBJ databases">
        <title>The genome sequence of Gaeumannomyces graminis var. tritici strain R3-111a-1.</title>
        <authorList>
            <consortium name="The Broad Institute Genome Sequencing Platform"/>
            <person name="Ma L.-J."/>
            <person name="Dead R."/>
            <person name="Young S."/>
            <person name="Zeng Q."/>
            <person name="Koehrsen M."/>
            <person name="Alvarado L."/>
            <person name="Berlin A."/>
            <person name="Chapman S.B."/>
            <person name="Chen Z."/>
            <person name="Freedman E."/>
            <person name="Gellesch M."/>
            <person name="Goldberg J."/>
            <person name="Griggs A."/>
            <person name="Gujja S."/>
            <person name="Heilman E.R."/>
            <person name="Heiman D."/>
            <person name="Hepburn T."/>
            <person name="Howarth C."/>
            <person name="Jen D."/>
            <person name="Larson L."/>
            <person name="Mehta T."/>
            <person name="Neiman D."/>
            <person name="Pearson M."/>
            <person name="Roberts A."/>
            <person name="Saif S."/>
            <person name="Shea T."/>
            <person name="Shenoy N."/>
            <person name="Sisk P."/>
            <person name="Stolte C."/>
            <person name="Sykes S."/>
            <person name="Walk T."/>
            <person name="White J."/>
            <person name="Yandava C."/>
            <person name="Haas B."/>
            <person name="Nusbaum C."/>
            <person name="Birren B."/>
        </authorList>
    </citation>
    <scope>NUCLEOTIDE SEQUENCE [LARGE SCALE GENOMIC DNA]</scope>
    <source>
        <strain evidence="5">R3-111a-1</strain>
    </source>
</reference>
<gene>
    <name evidence="4" type="primary">20341125</name>
    <name evidence="3" type="ORF">GGTG_00667</name>
</gene>
<feature type="region of interest" description="Disordered" evidence="1">
    <location>
        <begin position="61"/>
        <end position="217"/>
    </location>
</feature>
<reference evidence="4" key="4">
    <citation type="journal article" date="2015" name="G3 (Bethesda)">
        <title>Genome sequences of three phytopathogenic species of the Magnaporthaceae family of fungi.</title>
        <authorList>
            <person name="Okagaki L.H."/>
            <person name="Nunes C.C."/>
            <person name="Sailsbery J."/>
            <person name="Clay B."/>
            <person name="Brown D."/>
            <person name="John T."/>
            <person name="Oh Y."/>
            <person name="Young N."/>
            <person name="Fitzgerald M."/>
            <person name="Haas B.J."/>
            <person name="Zeng Q."/>
            <person name="Young S."/>
            <person name="Adiconis X."/>
            <person name="Fan L."/>
            <person name="Levin J.Z."/>
            <person name="Mitchell T.K."/>
            <person name="Okubara P.A."/>
            <person name="Farman M.L."/>
            <person name="Kohn L.M."/>
            <person name="Birren B."/>
            <person name="Ma L.-J."/>
            <person name="Dean R.A."/>
        </authorList>
    </citation>
    <scope>NUCLEOTIDE SEQUENCE</scope>
    <source>
        <strain evidence="4">R3-111a-1</strain>
    </source>
</reference>
<dbReference type="AlphaFoldDB" id="J3NHD0"/>
<organism evidence="3">
    <name type="scientific">Gaeumannomyces tritici (strain R3-111a-1)</name>
    <name type="common">Wheat and barley take-all root rot fungus</name>
    <name type="synonym">Gaeumannomyces graminis var. tritici</name>
    <dbReference type="NCBI Taxonomy" id="644352"/>
    <lineage>
        <taxon>Eukaryota</taxon>
        <taxon>Fungi</taxon>
        <taxon>Dikarya</taxon>
        <taxon>Ascomycota</taxon>
        <taxon>Pezizomycotina</taxon>
        <taxon>Sordariomycetes</taxon>
        <taxon>Sordariomycetidae</taxon>
        <taxon>Magnaporthales</taxon>
        <taxon>Magnaporthaceae</taxon>
        <taxon>Gaeumannomyces</taxon>
    </lineage>
</organism>
<feature type="compositionally biased region" description="Basic and acidic residues" evidence="1">
    <location>
        <begin position="121"/>
        <end position="137"/>
    </location>
</feature>
<dbReference type="HOGENOM" id="CLU_1272362_0_0_1"/>
<name>J3NHD0_GAET3</name>
<keyword evidence="5" id="KW-1185">Reference proteome</keyword>
<dbReference type="RefSeq" id="XP_009216682.1">
    <property type="nucleotide sequence ID" value="XM_009218418.1"/>
</dbReference>
<feature type="compositionally biased region" description="Pro residues" evidence="1">
    <location>
        <begin position="146"/>
        <end position="158"/>
    </location>
</feature>
<keyword evidence="2" id="KW-0812">Transmembrane</keyword>
<dbReference type="Proteomes" id="UP000006039">
    <property type="component" value="Unassembled WGS sequence"/>
</dbReference>
<dbReference type="EnsemblFungi" id="EJT80673">
    <property type="protein sequence ID" value="EJT80673"/>
    <property type="gene ID" value="GGTG_00667"/>
</dbReference>
<evidence type="ECO:0000313" key="4">
    <source>
        <dbReference type="EnsemblFungi" id="EJT80673"/>
    </source>
</evidence>
<proteinExistence type="predicted"/>
<reference evidence="4" key="5">
    <citation type="submission" date="2018-04" db="UniProtKB">
        <authorList>
            <consortium name="EnsemblFungi"/>
        </authorList>
    </citation>
    <scope>IDENTIFICATION</scope>
    <source>
        <strain evidence="4">R3-111a-1</strain>
    </source>
</reference>
<accession>J3NHD0</accession>
<dbReference type="VEuPathDB" id="FungiDB:GGTG_00667"/>
<keyword evidence="2" id="KW-1133">Transmembrane helix</keyword>
<dbReference type="EMBL" id="GL385395">
    <property type="protein sequence ID" value="EJT80673.1"/>
    <property type="molecule type" value="Genomic_DNA"/>
</dbReference>
<reference evidence="3" key="3">
    <citation type="submission" date="2010-09" db="EMBL/GenBank/DDBJ databases">
        <title>Annotation of Gaeumannomyces graminis var. tritici R3-111a-1.</title>
        <authorList>
            <consortium name="The Broad Institute Genome Sequencing Platform"/>
            <person name="Ma L.-J."/>
            <person name="Dead R."/>
            <person name="Young S.K."/>
            <person name="Zeng Q."/>
            <person name="Gargeya S."/>
            <person name="Fitzgerald M."/>
            <person name="Haas B."/>
            <person name="Abouelleil A."/>
            <person name="Alvarado L."/>
            <person name="Arachchi H.M."/>
            <person name="Berlin A."/>
            <person name="Brown A."/>
            <person name="Chapman S.B."/>
            <person name="Chen Z."/>
            <person name="Dunbar C."/>
            <person name="Freedman E."/>
            <person name="Gearin G."/>
            <person name="Gellesch M."/>
            <person name="Goldberg J."/>
            <person name="Griggs A."/>
            <person name="Gujja S."/>
            <person name="Heiman D."/>
            <person name="Howarth C."/>
            <person name="Larson L."/>
            <person name="Lui A."/>
            <person name="MacDonald P.J.P."/>
            <person name="Mehta T."/>
            <person name="Montmayeur A."/>
            <person name="Murphy C."/>
            <person name="Neiman D."/>
            <person name="Pearson M."/>
            <person name="Priest M."/>
            <person name="Roberts A."/>
            <person name="Saif S."/>
            <person name="Shea T."/>
            <person name="Shenoy N."/>
            <person name="Sisk P."/>
            <person name="Stolte C."/>
            <person name="Sykes S."/>
            <person name="Yandava C."/>
            <person name="Wortman J."/>
            <person name="Nusbaum C."/>
            <person name="Birren B."/>
        </authorList>
    </citation>
    <scope>NUCLEOTIDE SEQUENCE</scope>
    <source>
        <strain evidence="3">R3-111a-1</strain>
    </source>
</reference>
<dbReference type="GeneID" id="20341125"/>
<protein>
    <submittedName>
        <fullName evidence="3 4">Uncharacterized protein</fullName>
    </submittedName>
</protein>
<sequence length="217" mass="22188">MSSQAQPGPPSTGLSTGGIVGITIVLVVGVALVLAGLVWMRRRKQRGLAAAAGGLEAAKHQQQQLPLVDDSTGNLPELAGDGGGDRGPRELPAPAPPPSLDHRPLLPHQDSPQAPPGRGHGTPDRRRDAGDDVDRAARPRSGADASPPPRPPKEPLPPHSGNEEAAGSPVLVSGPVEMPAEDWPGPAEAIPLPEQKSMPRELSATGAQRSGSPLAAT</sequence>
<evidence type="ECO:0000256" key="2">
    <source>
        <dbReference type="SAM" id="Phobius"/>
    </source>
</evidence>
<evidence type="ECO:0000313" key="5">
    <source>
        <dbReference type="Proteomes" id="UP000006039"/>
    </source>
</evidence>
<evidence type="ECO:0000313" key="3">
    <source>
        <dbReference type="EMBL" id="EJT80673.1"/>
    </source>
</evidence>
<evidence type="ECO:0000256" key="1">
    <source>
        <dbReference type="SAM" id="MobiDB-lite"/>
    </source>
</evidence>
<feature type="transmembrane region" description="Helical" evidence="2">
    <location>
        <begin position="20"/>
        <end position="40"/>
    </location>
</feature>
<reference evidence="3" key="2">
    <citation type="submission" date="2010-07" db="EMBL/GenBank/DDBJ databases">
        <authorList>
            <consortium name="The Broad Institute Genome Sequencing Platform"/>
            <consortium name="Broad Institute Genome Sequencing Center for Infectious Disease"/>
            <person name="Ma L.-J."/>
            <person name="Dead R."/>
            <person name="Young S."/>
            <person name="Zeng Q."/>
            <person name="Koehrsen M."/>
            <person name="Alvarado L."/>
            <person name="Berlin A."/>
            <person name="Chapman S.B."/>
            <person name="Chen Z."/>
            <person name="Freedman E."/>
            <person name="Gellesch M."/>
            <person name="Goldberg J."/>
            <person name="Griggs A."/>
            <person name="Gujja S."/>
            <person name="Heilman E.R."/>
            <person name="Heiman D."/>
            <person name="Hepburn T."/>
            <person name="Howarth C."/>
            <person name="Jen D."/>
            <person name="Larson L."/>
            <person name="Mehta T."/>
            <person name="Neiman D."/>
            <person name="Pearson M."/>
            <person name="Roberts A."/>
            <person name="Saif S."/>
            <person name="Shea T."/>
            <person name="Shenoy N."/>
            <person name="Sisk P."/>
            <person name="Stolte C."/>
            <person name="Sykes S."/>
            <person name="Walk T."/>
            <person name="White J."/>
            <person name="Yandava C."/>
            <person name="Haas B."/>
            <person name="Nusbaum C."/>
            <person name="Birren B."/>
        </authorList>
    </citation>
    <scope>NUCLEOTIDE SEQUENCE</scope>
    <source>
        <strain evidence="3">R3-111a-1</strain>
    </source>
</reference>